<reference evidence="3 4" key="1">
    <citation type="submission" date="2020-07" db="EMBL/GenBank/DDBJ databases">
        <authorList>
            <person name="Criscuolo A."/>
        </authorList>
    </citation>
    <scope>NUCLEOTIDE SEQUENCE [LARGE SCALE GENOMIC DNA]</scope>
    <source>
        <strain evidence="3">CIP107946</strain>
    </source>
</reference>
<dbReference type="PANTHER" id="PTHR12526">
    <property type="entry name" value="GLYCOSYLTRANSFERASE"/>
    <property type="match status" value="1"/>
</dbReference>
<dbReference type="RefSeq" id="WP_186078316.1">
    <property type="nucleotide sequence ID" value="NZ_CAJEWB010000012.1"/>
</dbReference>
<dbReference type="InterPro" id="IPR028098">
    <property type="entry name" value="Glyco_trans_4-like_N"/>
</dbReference>
<dbReference type="Pfam" id="PF00534">
    <property type="entry name" value="Glycos_transf_1"/>
    <property type="match status" value="1"/>
</dbReference>
<dbReference type="Gene3D" id="3.40.50.2000">
    <property type="entry name" value="Glycogen Phosphorylase B"/>
    <property type="match status" value="2"/>
</dbReference>
<keyword evidence="3" id="KW-0808">Transferase</keyword>
<evidence type="ECO:0000259" key="2">
    <source>
        <dbReference type="Pfam" id="PF13477"/>
    </source>
</evidence>
<dbReference type="AlphaFoldDB" id="A0A6V7RLP5"/>
<dbReference type="Pfam" id="PF13477">
    <property type="entry name" value="Glyco_trans_4_2"/>
    <property type="match status" value="1"/>
</dbReference>
<evidence type="ECO:0000313" key="4">
    <source>
        <dbReference type="Proteomes" id="UP000588186"/>
    </source>
</evidence>
<dbReference type="PANTHER" id="PTHR12526:SF638">
    <property type="entry name" value="SPORE COAT PROTEIN SA"/>
    <property type="match status" value="1"/>
</dbReference>
<keyword evidence="4" id="KW-1185">Reference proteome</keyword>
<gene>
    <name evidence="3" type="primary">epsD</name>
    <name evidence="3" type="ORF">JEOPIN946_01541</name>
</gene>
<organism evidence="3 4">
    <name type="scientific">Phocicoccus pinnipedialis</name>
    <dbReference type="NCBI Taxonomy" id="110845"/>
    <lineage>
        <taxon>Bacteria</taxon>
        <taxon>Bacillati</taxon>
        <taxon>Bacillota</taxon>
        <taxon>Bacilli</taxon>
        <taxon>Bacillales</taxon>
        <taxon>Salinicoccaceae</taxon>
        <taxon>Phocicoccus</taxon>
    </lineage>
</organism>
<dbReference type="EMBL" id="CAJEWB010000012">
    <property type="protein sequence ID" value="CAD2079259.1"/>
    <property type="molecule type" value="Genomic_DNA"/>
</dbReference>
<dbReference type="Proteomes" id="UP000588186">
    <property type="component" value="Unassembled WGS sequence"/>
</dbReference>
<dbReference type="EC" id="2.4.-.-" evidence="3"/>
<evidence type="ECO:0000259" key="1">
    <source>
        <dbReference type="Pfam" id="PF00534"/>
    </source>
</evidence>
<keyword evidence="3" id="KW-0328">Glycosyltransferase</keyword>
<dbReference type="CDD" id="cd03808">
    <property type="entry name" value="GT4_CapM-like"/>
    <property type="match status" value="1"/>
</dbReference>
<dbReference type="InterPro" id="IPR001296">
    <property type="entry name" value="Glyco_trans_1"/>
</dbReference>
<accession>A0A6V7RLP5</accession>
<evidence type="ECO:0000313" key="3">
    <source>
        <dbReference type="EMBL" id="CAD2079259.1"/>
    </source>
</evidence>
<name>A0A6V7RLP5_9BACL</name>
<sequence length="382" mass="44425">MRVVQLSAIDMTQVKLLKKLNVSSKNQGFQVHCISSHGEYVNEILQDGLNFHAVDIKREIAPISNLKSIYKLYKTFKKLQPDIVHVHTPIASVLGRIAAKLAGVPNIIYTAHGFYFHEGMSKKTYSLFFNIEKVIGRYFTDYMFFQSEEDYRLAIEHNFLKKDNYLLISNGIDLDNKFNYNRVDKNSTELLKKEHNINKEDIVITFIGRLVKEKGIFDLLDAFNLIKSQNVKLIIMGSLPSSERDMLSYSEIMKYQSNPNIIFTGQVNNTEEYLYISDIFCLPSYREGMPRSIIEAMSMKNAIIATNIRGSREEVIHGRNGYLVNLNSSREIADRIDELVSDRNTLYKMKQESFDRAHMLYNEEEVVRKQLEVFERLRKKVR</sequence>
<proteinExistence type="predicted"/>
<dbReference type="SUPFAM" id="SSF53756">
    <property type="entry name" value="UDP-Glycosyltransferase/glycogen phosphorylase"/>
    <property type="match status" value="1"/>
</dbReference>
<feature type="domain" description="Glycosyltransferase subfamily 4-like N-terminal" evidence="2">
    <location>
        <begin position="24"/>
        <end position="133"/>
    </location>
</feature>
<feature type="domain" description="Glycosyl transferase family 1" evidence="1">
    <location>
        <begin position="189"/>
        <end position="352"/>
    </location>
</feature>
<protein>
    <submittedName>
        <fullName evidence="3">Glycosyltransferase EpsD</fullName>
        <ecNumber evidence="3">2.4.-.-</ecNumber>
    </submittedName>
</protein>
<comment type="caution">
    <text evidence="3">The sequence shown here is derived from an EMBL/GenBank/DDBJ whole genome shotgun (WGS) entry which is preliminary data.</text>
</comment>
<dbReference type="GO" id="GO:0016757">
    <property type="term" value="F:glycosyltransferase activity"/>
    <property type="evidence" value="ECO:0007669"/>
    <property type="project" value="UniProtKB-KW"/>
</dbReference>